<evidence type="ECO:0000256" key="3">
    <source>
        <dbReference type="ARBA" id="ARBA00023004"/>
    </source>
</evidence>
<protein>
    <recommendedName>
        <fullName evidence="5">Cytochrome b5 heme-binding domain-containing protein</fullName>
    </recommendedName>
</protein>
<dbReference type="PRINTS" id="PR00363">
    <property type="entry name" value="CYTOCHROMEB5"/>
</dbReference>
<comment type="similarity">
    <text evidence="4">Belongs to the cytochrome b5 family.</text>
</comment>
<evidence type="ECO:0000256" key="2">
    <source>
        <dbReference type="ARBA" id="ARBA00022723"/>
    </source>
</evidence>
<feature type="non-terminal residue" evidence="6">
    <location>
        <position position="242"/>
    </location>
</feature>
<keyword evidence="7" id="KW-1185">Reference proteome</keyword>
<dbReference type="InterPro" id="IPR008335">
    <property type="entry name" value="Mopterin_OxRdtase_euk"/>
</dbReference>
<evidence type="ECO:0000259" key="5">
    <source>
        <dbReference type="PROSITE" id="PS50255"/>
    </source>
</evidence>
<organism evidence="6 7">
    <name type="scientific">Staurois parvus</name>
    <dbReference type="NCBI Taxonomy" id="386267"/>
    <lineage>
        <taxon>Eukaryota</taxon>
        <taxon>Metazoa</taxon>
        <taxon>Chordata</taxon>
        <taxon>Craniata</taxon>
        <taxon>Vertebrata</taxon>
        <taxon>Euteleostomi</taxon>
        <taxon>Amphibia</taxon>
        <taxon>Batrachia</taxon>
        <taxon>Anura</taxon>
        <taxon>Neobatrachia</taxon>
        <taxon>Ranoidea</taxon>
        <taxon>Ranidae</taxon>
        <taxon>Staurois</taxon>
    </lineage>
</organism>
<feature type="domain" description="Cytochrome b5 heme-binding" evidence="5">
    <location>
        <begin position="91"/>
        <end position="169"/>
    </location>
</feature>
<dbReference type="InterPro" id="IPR001199">
    <property type="entry name" value="Cyt_B5-like_heme/steroid-bd"/>
</dbReference>
<evidence type="ECO:0000256" key="4">
    <source>
        <dbReference type="RuleBase" id="RU362121"/>
    </source>
</evidence>
<dbReference type="PROSITE" id="PS00191">
    <property type="entry name" value="CYTOCHROME_B5_1"/>
    <property type="match status" value="1"/>
</dbReference>
<dbReference type="Proteomes" id="UP001162483">
    <property type="component" value="Unassembled WGS sequence"/>
</dbReference>
<keyword evidence="2 4" id="KW-0479">Metal-binding</keyword>
<dbReference type="SUPFAM" id="SSF56524">
    <property type="entry name" value="Oxidoreductase molybdopterin-binding domain"/>
    <property type="match status" value="1"/>
</dbReference>
<dbReference type="Gene3D" id="3.10.120.10">
    <property type="entry name" value="Cytochrome b5-like heme/steroid binding domain"/>
    <property type="match status" value="1"/>
</dbReference>
<evidence type="ECO:0000256" key="1">
    <source>
        <dbReference type="ARBA" id="ARBA00022617"/>
    </source>
</evidence>
<evidence type="ECO:0000313" key="6">
    <source>
        <dbReference type="EMBL" id="CAI9590405.1"/>
    </source>
</evidence>
<dbReference type="InterPro" id="IPR036374">
    <property type="entry name" value="OxRdtase_Mopterin-bd_sf"/>
</dbReference>
<name>A0ABN9F010_9NEOB</name>
<dbReference type="SMART" id="SM01117">
    <property type="entry name" value="Cyt-b5"/>
    <property type="match status" value="1"/>
</dbReference>
<dbReference type="Pfam" id="PF00173">
    <property type="entry name" value="Cyt-b5"/>
    <property type="match status" value="1"/>
</dbReference>
<evidence type="ECO:0000313" key="7">
    <source>
        <dbReference type="Proteomes" id="UP001162483"/>
    </source>
</evidence>
<dbReference type="InterPro" id="IPR036400">
    <property type="entry name" value="Cyt_B5-like_heme/steroid_sf"/>
</dbReference>
<keyword evidence="1 4" id="KW-0349">Heme</keyword>
<gene>
    <name evidence="6" type="ORF">SPARVUS_LOCUS11041359</name>
</gene>
<dbReference type="EMBL" id="CATNWA010016164">
    <property type="protein sequence ID" value="CAI9590405.1"/>
    <property type="molecule type" value="Genomic_DNA"/>
</dbReference>
<reference evidence="6" key="1">
    <citation type="submission" date="2023-05" db="EMBL/GenBank/DDBJ databases">
        <authorList>
            <person name="Stuckert A."/>
        </authorList>
    </citation>
    <scope>NUCLEOTIDE SEQUENCE</scope>
</reference>
<dbReference type="InterPro" id="IPR018506">
    <property type="entry name" value="Cyt_B5_heme-BS"/>
</dbReference>
<comment type="caution">
    <text evidence="6">The sequence shown here is derived from an EMBL/GenBank/DDBJ whole genome shotgun (WGS) entry which is preliminary data.</text>
</comment>
<sequence length="242" mass="27626">MKILYRMPSLVLRSLARPPRLQKQMVVWVQICTQERRYKSTEARPRAKNWEKGVIAAGALIGLGGFLIYEAQQRKVAQADSEEHPVVDYAFPTYTREDVKKHKALADRVWVTYAGEVFDITDFVELHPGGDRILLAAGGALEPFWALYGVHKSEHVLEILQEYKVGVLGSDDKEEVQDLSDPYSQDPSRHPVLKINSAKPFNAEPPPEFLTENYITPNELFFKRNHLPVPDINPDEYQLTVE</sequence>
<accession>A0ABN9F010</accession>
<dbReference type="PRINTS" id="PR00407">
    <property type="entry name" value="EUMOPTERIN"/>
</dbReference>
<dbReference type="PANTHER" id="PTHR19372">
    <property type="entry name" value="SULFITE REDUCTASE"/>
    <property type="match status" value="1"/>
</dbReference>
<dbReference type="Gene3D" id="3.90.420.10">
    <property type="entry name" value="Oxidoreductase, molybdopterin-binding domain"/>
    <property type="match status" value="1"/>
</dbReference>
<dbReference type="PROSITE" id="PS50255">
    <property type="entry name" value="CYTOCHROME_B5_2"/>
    <property type="match status" value="1"/>
</dbReference>
<dbReference type="SUPFAM" id="SSF55856">
    <property type="entry name" value="Cytochrome b5-like heme/steroid binding domain"/>
    <property type="match status" value="1"/>
</dbReference>
<proteinExistence type="inferred from homology"/>
<keyword evidence="3 4" id="KW-0408">Iron</keyword>
<dbReference type="PANTHER" id="PTHR19372:SF7">
    <property type="entry name" value="SULFITE OXIDASE, MITOCHONDRIAL"/>
    <property type="match status" value="1"/>
</dbReference>